<reference evidence="2 3" key="1">
    <citation type="submission" date="2016-12" db="EMBL/GenBank/DDBJ databases">
        <title>Draft genome of Tersicoccus phoenicis 1P05MA.</title>
        <authorList>
            <person name="Nakajima Y."/>
            <person name="Yoshizawa S."/>
            <person name="Nakamura K."/>
            <person name="Ogura Y."/>
            <person name="Hayashi T."/>
            <person name="Kogure K."/>
        </authorList>
    </citation>
    <scope>NUCLEOTIDE SEQUENCE [LARGE SCALE GENOMIC DNA]</scope>
    <source>
        <strain evidence="2 3">1p05MA</strain>
    </source>
</reference>
<feature type="domain" description="Restriction endonuclease type IV Mrr" evidence="1">
    <location>
        <begin position="120"/>
        <end position="262"/>
    </location>
</feature>
<evidence type="ECO:0000313" key="3">
    <source>
        <dbReference type="Proteomes" id="UP000187085"/>
    </source>
</evidence>
<dbReference type="GO" id="GO:0003677">
    <property type="term" value="F:DNA binding"/>
    <property type="evidence" value="ECO:0007669"/>
    <property type="project" value="InterPro"/>
</dbReference>
<dbReference type="InterPro" id="IPR007560">
    <property type="entry name" value="Restrct_endonuc_IV_Mrr"/>
</dbReference>
<dbReference type="STRING" id="554083.BKD30_14255"/>
<name>A0A1R1L658_9MICC</name>
<dbReference type="GO" id="GO:0009307">
    <property type="term" value="P:DNA restriction-modification system"/>
    <property type="evidence" value="ECO:0007669"/>
    <property type="project" value="InterPro"/>
</dbReference>
<proteinExistence type="predicted"/>
<evidence type="ECO:0000259" key="1">
    <source>
        <dbReference type="Pfam" id="PF04471"/>
    </source>
</evidence>
<protein>
    <recommendedName>
        <fullName evidence="1">Restriction endonuclease type IV Mrr domain-containing protein</fullName>
    </recommendedName>
</protein>
<dbReference type="GO" id="GO:0004519">
    <property type="term" value="F:endonuclease activity"/>
    <property type="evidence" value="ECO:0007669"/>
    <property type="project" value="InterPro"/>
</dbReference>
<dbReference type="SUPFAM" id="SSF52980">
    <property type="entry name" value="Restriction endonuclease-like"/>
    <property type="match status" value="1"/>
</dbReference>
<dbReference type="Gene3D" id="3.40.1350.10">
    <property type="match status" value="1"/>
</dbReference>
<keyword evidence="3" id="KW-1185">Reference proteome</keyword>
<dbReference type="InterPro" id="IPR011856">
    <property type="entry name" value="tRNA_endonuc-like_dom_sf"/>
</dbReference>
<accession>A0A1R1L658</accession>
<dbReference type="Pfam" id="PF04471">
    <property type="entry name" value="Mrr_cat"/>
    <property type="match status" value="1"/>
</dbReference>
<comment type="caution">
    <text evidence="2">The sequence shown here is derived from an EMBL/GenBank/DDBJ whole genome shotgun (WGS) entry which is preliminary data.</text>
</comment>
<dbReference type="EMBL" id="MRDE01000081">
    <property type="protein sequence ID" value="OMH23035.1"/>
    <property type="molecule type" value="Genomic_DNA"/>
</dbReference>
<dbReference type="InterPro" id="IPR011335">
    <property type="entry name" value="Restrct_endonuc-II-like"/>
</dbReference>
<dbReference type="AlphaFoldDB" id="A0A1R1L658"/>
<sequence>MAIGAEDLTRLLVEHLTPGAHPQDLHHCLAELAQANGYGDSINHALELVEALVPEVQDRLDTMRNAAIQNGTTWNIELFGSGKEWVRGASFDDPGLPAEDRTARSRRAFANEAKAALLGLTYRDFEFACATVLRLLGCQDPRTTRQSNDGGIDFHGRLELRGRLDSPFPYGGLDDRAKVWLIGQAKHYPTSNLAPAVVREMVGTAELARTGGALQEWPGLRLRPFDASLILIFTTGGFSVGAKALLERSGMLSMDGDQLTTFLCDAGIGIQNEDSVFDASLFREQLVDTAKLHA</sequence>
<gene>
    <name evidence="2" type="ORF">BKD30_14255</name>
</gene>
<evidence type="ECO:0000313" key="2">
    <source>
        <dbReference type="EMBL" id="OMH23035.1"/>
    </source>
</evidence>
<dbReference type="Proteomes" id="UP000187085">
    <property type="component" value="Unassembled WGS sequence"/>
</dbReference>
<organism evidence="2 3">
    <name type="scientific">Tersicoccus phoenicis</name>
    <dbReference type="NCBI Taxonomy" id="554083"/>
    <lineage>
        <taxon>Bacteria</taxon>
        <taxon>Bacillati</taxon>
        <taxon>Actinomycetota</taxon>
        <taxon>Actinomycetes</taxon>
        <taxon>Micrococcales</taxon>
        <taxon>Micrococcaceae</taxon>
        <taxon>Tersicoccus</taxon>
    </lineage>
</organism>